<dbReference type="Proteomes" id="UP000583454">
    <property type="component" value="Unassembled WGS sequence"/>
</dbReference>
<proteinExistence type="predicted"/>
<keyword evidence="4" id="KW-1185">Reference proteome</keyword>
<dbReference type="InterPro" id="IPR032876">
    <property type="entry name" value="J_dom"/>
</dbReference>
<evidence type="ECO:0000313" key="4">
    <source>
        <dbReference type="Proteomes" id="UP000583454"/>
    </source>
</evidence>
<feature type="domain" description="Tip attachment protein J" evidence="2">
    <location>
        <begin position="293"/>
        <end position="411"/>
    </location>
</feature>
<evidence type="ECO:0000313" key="3">
    <source>
        <dbReference type="EMBL" id="MBB5758866.1"/>
    </source>
</evidence>
<dbReference type="Gene3D" id="2.60.40.10">
    <property type="entry name" value="Immunoglobulins"/>
    <property type="match status" value="1"/>
</dbReference>
<dbReference type="InterPro" id="IPR013783">
    <property type="entry name" value="Ig-like_fold"/>
</dbReference>
<dbReference type="AlphaFoldDB" id="A0A840ZMP4"/>
<dbReference type="InterPro" id="IPR036116">
    <property type="entry name" value="FN3_sf"/>
</dbReference>
<dbReference type="Pfam" id="PF13550">
    <property type="entry name" value="Phage-tail_3"/>
    <property type="match status" value="1"/>
</dbReference>
<accession>A0A840ZMP4</accession>
<gene>
    <name evidence="3" type="ORF">HNR00_003593</name>
</gene>
<dbReference type="RefSeq" id="WP_183571673.1">
    <property type="nucleotide sequence ID" value="NZ_JACHOP010000017.1"/>
</dbReference>
<feature type="region of interest" description="Disordered" evidence="1">
    <location>
        <begin position="528"/>
        <end position="547"/>
    </location>
</feature>
<name>A0A840ZMP4_9HYPH</name>
<sequence length="601" mass="64932">MAETIGFAIVSALATATGTAITVSATTASVIGSLAITTASVGANLLISSLNQPKPRNETQQSVLNQAIGPRVGVYGRTIVGGSRFLFETRNGALMQGIVLAAHGIDAIEKYLIGDRYAQVVQISTDGDGRWQVTDFPQINVVSYENHLGADGQAASPYLLGQFPGIWTSEHRLRGLAYVAVQFLGVKREEQQLVYPQSYATPLRFLIRGKKVWDPTNPAHNPDDKSTFGFSEIAADCILDYLLSADGARFRRSKIDIASFQDAHNLHAETVARKDGSTEFRYRLSGTYRFDEAPKDVLTRMLATCDGRLVRGPTGLIGLRGGRYIAPTVTIATRSIVRASLAQGNDRLDTYNRLKVSYSDPDAYYQPTELQARQDTASQAQIGVVDEAIDLAMVPSWTQAARLAKIKYARDHPAWKGTLATDLSALNAMGEDTVRITYDPLGEVDPGPMMDTVAELPAFGLRADMSGCDLSFSAIDSAAYAWNPATEEPPRPALPTYVPPINDVPIPSGVNVSQSLRSGQAYAVLAWNASPRPDTTPQPQYRNNTGDDGDYVGMTIRSDGQSAEAGPLTNGQTYRFRVRFVAGGTPSAWSNAVTLLIDTTP</sequence>
<comment type="caution">
    <text evidence="3">The sequence shown here is derived from an EMBL/GenBank/DDBJ whole genome shotgun (WGS) entry which is preliminary data.</text>
</comment>
<protein>
    <recommendedName>
        <fullName evidence="2">Tip attachment protein J domain-containing protein</fullName>
    </recommendedName>
</protein>
<organism evidence="3 4">
    <name type="scientific">Methylorubrum rhodinum</name>
    <dbReference type="NCBI Taxonomy" id="29428"/>
    <lineage>
        <taxon>Bacteria</taxon>
        <taxon>Pseudomonadati</taxon>
        <taxon>Pseudomonadota</taxon>
        <taxon>Alphaproteobacteria</taxon>
        <taxon>Hyphomicrobiales</taxon>
        <taxon>Methylobacteriaceae</taxon>
        <taxon>Methylorubrum</taxon>
    </lineage>
</organism>
<dbReference type="EMBL" id="JACHOP010000017">
    <property type="protein sequence ID" value="MBB5758866.1"/>
    <property type="molecule type" value="Genomic_DNA"/>
</dbReference>
<evidence type="ECO:0000259" key="2">
    <source>
        <dbReference type="Pfam" id="PF13550"/>
    </source>
</evidence>
<dbReference type="SUPFAM" id="SSF49265">
    <property type="entry name" value="Fibronectin type III"/>
    <property type="match status" value="1"/>
</dbReference>
<feature type="compositionally biased region" description="Polar residues" evidence="1">
    <location>
        <begin position="533"/>
        <end position="546"/>
    </location>
</feature>
<evidence type="ECO:0000256" key="1">
    <source>
        <dbReference type="SAM" id="MobiDB-lite"/>
    </source>
</evidence>
<reference evidence="3 4" key="1">
    <citation type="submission" date="2020-08" db="EMBL/GenBank/DDBJ databases">
        <title>Genomic Encyclopedia of Type Strains, Phase IV (KMG-IV): sequencing the most valuable type-strain genomes for metagenomic binning, comparative biology and taxonomic classification.</title>
        <authorList>
            <person name="Goeker M."/>
        </authorList>
    </citation>
    <scope>NUCLEOTIDE SEQUENCE [LARGE SCALE GENOMIC DNA]</scope>
    <source>
        <strain evidence="3 4">DSM 2163</strain>
    </source>
</reference>